<dbReference type="Gene3D" id="3.10.450.50">
    <property type="match status" value="1"/>
</dbReference>
<dbReference type="RefSeq" id="WP_194415117.1">
    <property type="nucleotide sequence ID" value="NZ_BAABKZ010000005.1"/>
</dbReference>
<proteinExistence type="predicted"/>
<comment type="caution">
    <text evidence="1">The sequence shown here is derived from an EMBL/GenBank/DDBJ whole genome shotgun (WGS) entry which is preliminary data.</text>
</comment>
<dbReference type="Proteomes" id="UP001501407">
    <property type="component" value="Unassembled WGS sequence"/>
</dbReference>
<dbReference type="InterPro" id="IPR052704">
    <property type="entry name" value="ECF_Sigma-70_Domain"/>
</dbReference>
<gene>
    <name evidence="1" type="ORF">GCM10025760_37470</name>
</gene>
<keyword evidence="2" id="KW-1185">Reference proteome</keyword>
<dbReference type="SUPFAM" id="SSF54427">
    <property type="entry name" value="NTF2-like"/>
    <property type="match status" value="1"/>
</dbReference>
<protein>
    <recommendedName>
        <fullName evidence="3">Siderophore-interacting protein</fullName>
    </recommendedName>
</protein>
<evidence type="ECO:0000313" key="2">
    <source>
        <dbReference type="Proteomes" id="UP001501407"/>
    </source>
</evidence>
<dbReference type="PANTHER" id="PTHR30173">
    <property type="entry name" value="SIGMA 19 FACTOR"/>
    <property type="match status" value="1"/>
</dbReference>
<dbReference type="EMBL" id="BAABKZ010000005">
    <property type="protein sequence ID" value="GAA5100314.1"/>
    <property type="molecule type" value="Genomic_DNA"/>
</dbReference>
<name>A0ABP9MW38_9MICO</name>
<sequence>MQHEGVARALAAAVESGDPGQLGGLMHPSVELTVDGGGIVAAPSAALRGAQEVTRYLSGVLLDSEVSVRIASVNGMPGLVVCRHGEVTGVLGMRVRGRLIVQAWLVVNPGKLTRWHAE</sequence>
<evidence type="ECO:0000313" key="1">
    <source>
        <dbReference type="EMBL" id="GAA5100314.1"/>
    </source>
</evidence>
<reference evidence="2" key="1">
    <citation type="journal article" date="2019" name="Int. J. Syst. Evol. Microbiol.">
        <title>The Global Catalogue of Microorganisms (GCM) 10K type strain sequencing project: providing services to taxonomists for standard genome sequencing and annotation.</title>
        <authorList>
            <consortium name="The Broad Institute Genomics Platform"/>
            <consortium name="The Broad Institute Genome Sequencing Center for Infectious Disease"/>
            <person name="Wu L."/>
            <person name="Ma J."/>
        </authorList>
    </citation>
    <scope>NUCLEOTIDE SEQUENCE [LARGE SCALE GENOMIC DNA]</scope>
    <source>
        <strain evidence="2">JCM 18959</strain>
    </source>
</reference>
<dbReference type="InterPro" id="IPR032710">
    <property type="entry name" value="NTF2-like_dom_sf"/>
</dbReference>
<evidence type="ECO:0008006" key="3">
    <source>
        <dbReference type="Google" id="ProtNLM"/>
    </source>
</evidence>
<dbReference type="PANTHER" id="PTHR30173:SF43">
    <property type="entry name" value="ECF RNA POLYMERASE SIGMA FACTOR SIGI-RELATED"/>
    <property type="match status" value="1"/>
</dbReference>
<organism evidence="1 2">
    <name type="scientific">Microbacterium yannicii</name>
    <dbReference type="NCBI Taxonomy" id="671622"/>
    <lineage>
        <taxon>Bacteria</taxon>
        <taxon>Bacillati</taxon>
        <taxon>Actinomycetota</taxon>
        <taxon>Actinomycetes</taxon>
        <taxon>Micrococcales</taxon>
        <taxon>Microbacteriaceae</taxon>
        <taxon>Microbacterium</taxon>
    </lineage>
</organism>
<accession>A0ABP9MW38</accession>